<comment type="caution">
    <text evidence="5">The sequence shown here is derived from an EMBL/GenBank/DDBJ whole genome shotgun (WGS) entry which is preliminary data.</text>
</comment>
<dbReference type="PROSITE" id="PS00041">
    <property type="entry name" value="HTH_ARAC_FAMILY_1"/>
    <property type="match status" value="1"/>
</dbReference>
<dbReference type="Gene3D" id="1.10.10.60">
    <property type="entry name" value="Homeodomain-like"/>
    <property type="match status" value="1"/>
</dbReference>
<dbReference type="SMART" id="SM00342">
    <property type="entry name" value="HTH_ARAC"/>
    <property type="match status" value="1"/>
</dbReference>
<evidence type="ECO:0000313" key="5">
    <source>
        <dbReference type="EMBL" id="TSJ79300.1"/>
    </source>
</evidence>
<organism evidence="5 6">
    <name type="scientific">Rariglobus hedericola</name>
    <dbReference type="NCBI Taxonomy" id="2597822"/>
    <lineage>
        <taxon>Bacteria</taxon>
        <taxon>Pseudomonadati</taxon>
        <taxon>Verrucomicrobiota</taxon>
        <taxon>Opitutia</taxon>
        <taxon>Opitutales</taxon>
        <taxon>Opitutaceae</taxon>
        <taxon>Rariglobus</taxon>
    </lineage>
</organism>
<dbReference type="PANTHER" id="PTHR46796">
    <property type="entry name" value="HTH-TYPE TRANSCRIPTIONAL ACTIVATOR RHAS-RELATED"/>
    <property type="match status" value="1"/>
</dbReference>
<dbReference type="InterPro" id="IPR018060">
    <property type="entry name" value="HTH_AraC"/>
</dbReference>
<dbReference type="RefSeq" id="WP_144229710.1">
    <property type="nucleotide sequence ID" value="NZ_CBCRVV010000020.1"/>
</dbReference>
<dbReference type="Pfam" id="PF12833">
    <property type="entry name" value="HTH_18"/>
    <property type="match status" value="1"/>
</dbReference>
<evidence type="ECO:0000256" key="1">
    <source>
        <dbReference type="ARBA" id="ARBA00023015"/>
    </source>
</evidence>
<name>A0A556QRN3_9BACT</name>
<feature type="domain" description="HTH araC/xylS-type" evidence="4">
    <location>
        <begin position="189"/>
        <end position="288"/>
    </location>
</feature>
<reference evidence="5 6" key="1">
    <citation type="submission" date="2019-07" db="EMBL/GenBank/DDBJ databases">
        <title>Description of 53C-WASEF.</title>
        <authorList>
            <person name="Pitt A."/>
            <person name="Hahn M.W."/>
        </authorList>
    </citation>
    <scope>NUCLEOTIDE SEQUENCE [LARGE SCALE GENOMIC DNA]</scope>
    <source>
        <strain evidence="5 6">53C-WASEF</strain>
    </source>
</reference>
<dbReference type="OrthoDB" id="200262at2"/>
<dbReference type="InterPro" id="IPR018062">
    <property type="entry name" value="HTH_AraC-typ_CS"/>
</dbReference>
<dbReference type="GO" id="GO:0003700">
    <property type="term" value="F:DNA-binding transcription factor activity"/>
    <property type="evidence" value="ECO:0007669"/>
    <property type="project" value="InterPro"/>
</dbReference>
<dbReference type="InterPro" id="IPR009057">
    <property type="entry name" value="Homeodomain-like_sf"/>
</dbReference>
<dbReference type="PANTHER" id="PTHR46796:SF6">
    <property type="entry name" value="ARAC SUBFAMILY"/>
    <property type="match status" value="1"/>
</dbReference>
<sequence length="305" mass="34999">MPRQHANRFTLDFYGLQPRLVWANERTLTQEFLDMETTAAEDETVAWFIEEGEVTVTYPRGGVVNARAGEWLLLRAANGSQHFTAGTRLMSLRFHLRLRGGKPLFARRRDVVVKTGDSTKLQQAAHKLVKEFDRVSAPGTVFVVRSRLSMVDNFRIEAAFMHWLGCYVETMQAEGEKPEAASRRDARVTKALIWIEDHPMRTKFSEAKLAKRCGLGINQLGRLFRADQGISPFQYYEYRRVELAQQTLKDSTLPIKEVSFELGFSSPPHFANWFTKRVGVSPRAWRTKIKPAQETSPLKVPSRRR</sequence>
<evidence type="ECO:0000256" key="2">
    <source>
        <dbReference type="ARBA" id="ARBA00023125"/>
    </source>
</evidence>
<accession>A0A556QRN3</accession>
<keyword evidence="3" id="KW-0804">Transcription</keyword>
<dbReference type="PROSITE" id="PS01124">
    <property type="entry name" value="HTH_ARAC_FAMILY_2"/>
    <property type="match status" value="1"/>
</dbReference>
<gene>
    <name evidence="5" type="ORF">FPL22_08410</name>
</gene>
<dbReference type="Proteomes" id="UP000315648">
    <property type="component" value="Unassembled WGS sequence"/>
</dbReference>
<keyword evidence="2" id="KW-0238">DNA-binding</keyword>
<evidence type="ECO:0000259" key="4">
    <source>
        <dbReference type="PROSITE" id="PS01124"/>
    </source>
</evidence>
<evidence type="ECO:0000313" key="6">
    <source>
        <dbReference type="Proteomes" id="UP000315648"/>
    </source>
</evidence>
<keyword evidence="1" id="KW-0805">Transcription regulation</keyword>
<evidence type="ECO:0000256" key="3">
    <source>
        <dbReference type="ARBA" id="ARBA00023163"/>
    </source>
</evidence>
<dbReference type="AlphaFoldDB" id="A0A556QRN3"/>
<dbReference type="GO" id="GO:0043565">
    <property type="term" value="F:sequence-specific DNA binding"/>
    <property type="evidence" value="ECO:0007669"/>
    <property type="project" value="InterPro"/>
</dbReference>
<dbReference type="EMBL" id="VMBG01000001">
    <property type="protein sequence ID" value="TSJ79300.1"/>
    <property type="molecule type" value="Genomic_DNA"/>
</dbReference>
<protein>
    <submittedName>
        <fullName evidence="5">Helix-turn-helix transcriptional regulator</fullName>
    </submittedName>
</protein>
<dbReference type="InterPro" id="IPR050204">
    <property type="entry name" value="AraC_XylS_family_regulators"/>
</dbReference>
<dbReference type="SUPFAM" id="SSF46689">
    <property type="entry name" value="Homeodomain-like"/>
    <property type="match status" value="2"/>
</dbReference>
<proteinExistence type="predicted"/>
<keyword evidence="6" id="KW-1185">Reference proteome</keyword>